<dbReference type="PANTHER" id="PTHR43133:SF8">
    <property type="entry name" value="RNA POLYMERASE SIGMA FACTOR HI_1459-RELATED"/>
    <property type="match status" value="1"/>
</dbReference>
<evidence type="ECO:0000256" key="5">
    <source>
        <dbReference type="ARBA" id="ARBA00023163"/>
    </source>
</evidence>
<keyword evidence="3" id="KW-0731">Sigma factor</keyword>
<dbReference type="GO" id="GO:0006352">
    <property type="term" value="P:DNA-templated transcription initiation"/>
    <property type="evidence" value="ECO:0007669"/>
    <property type="project" value="InterPro"/>
</dbReference>
<dbReference type="SUPFAM" id="SSF88946">
    <property type="entry name" value="Sigma2 domain of RNA polymerase sigma factors"/>
    <property type="match status" value="1"/>
</dbReference>
<dbReference type="SUPFAM" id="SSF88659">
    <property type="entry name" value="Sigma3 and sigma4 domains of RNA polymerase sigma factors"/>
    <property type="match status" value="1"/>
</dbReference>
<reference evidence="8 9" key="1">
    <citation type="submission" date="2013-12" db="EMBL/GenBank/DDBJ databases">
        <authorList>
            <person name="Stott M."/>
        </authorList>
    </citation>
    <scope>NUCLEOTIDE SEQUENCE [LARGE SCALE GENOMIC DNA]</scope>
    <source>
        <strain evidence="8 9">K22</strain>
    </source>
</reference>
<evidence type="ECO:0000256" key="3">
    <source>
        <dbReference type="ARBA" id="ARBA00023082"/>
    </source>
</evidence>
<dbReference type="Pfam" id="PF04542">
    <property type="entry name" value="Sigma70_r2"/>
    <property type="match status" value="1"/>
</dbReference>
<gene>
    <name evidence="8" type="ORF">PYK22_01053</name>
</gene>
<reference evidence="8 9" key="2">
    <citation type="submission" date="2015-01" db="EMBL/GenBank/DDBJ databases">
        <title>Complete genome sequence of Pyrinomonas methylaliphatogenes type strain K22T.</title>
        <authorList>
            <person name="Lee K.C.Y."/>
            <person name="Power J.F."/>
            <person name="Dunfield P.F."/>
            <person name="Morgan X.C."/>
            <person name="Huttenhower C."/>
            <person name="Stott M.B."/>
        </authorList>
    </citation>
    <scope>NUCLEOTIDE SEQUENCE [LARGE SCALE GENOMIC DNA]</scope>
    <source>
        <strain evidence="8 9">K22</strain>
    </source>
</reference>
<dbReference type="GO" id="GO:0003677">
    <property type="term" value="F:DNA binding"/>
    <property type="evidence" value="ECO:0007669"/>
    <property type="project" value="UniProtKB-KW"/>
</dbReference>
<dbReference type="InterPro" id="IPR013325">
    <property type="entry name" value="RNA_pol_sigma_r2"/>
</dbReference>
<name>A0A0B6WY13_9BACT</name>
<evidence type="ECO:0000313" key="9">
    <source>
        <dbReference type="Proteomes" id="UP000031518"/>
    </source>
</evidence>
<feature type="domain" description="RNA polymerase sigma factor 70 region 4 type 2" evidence="7">
    <location>
        <begin position="122"/>
        <end position="170"/>
    </location>
</feature>
<comment type="similarity">
    <text evidence="1">Belongs to the sigma-70 factor family. ECF subfamily.</text>
</comment>
<keyword evidence="2" id="KW-0805">Transcription regulation</keyword>
<dbReference type="RefSeq" id="WP_060635358.1">
    <property type="nucleotide sequence ID" value="NZ_CBXV010000004.1"/>
</dbReference>
<dbReference type="InterPro" id="IPR013249">
    <property type="entry name" value="RNA_pol_sigma70_r4_t2"/>
</dbReference>
<keyword evidence="5" id="KW-0804">Transcription</keyword>
<organism evidence="8 9">
    <name type="scientific">Pyrinomonas methylaliphatogenes</name>
    <dbReference type="NCBI Taxonomy" id="454194"/>
    <lineage>
        <taxon>Bacteria</taxon>
        <taxon>Pseudomonadati</taxon>
        <taxon>Acidobacteriota</taxon>
        <taxon>Blastocatellia</taxon>
        <taxon>Blastocatellales</taxon>
        <taxon>Pyrinomonadaceae</taxon>
        <taxon>Pyrinomonas</taxon>
    </lineage>
</organism>
<dbReference type="InterPro" id="IPR036388">
    <property type="entry name" value="WH-like_DNA-bd_sf"/>
</dbReference>
<accession>A0A0B6WY13</accession>
<keyword evidence="4" id="KW-0238">DNA-binding</keyword>
<dbReference type="InterPro" id="IPR039425">
    <property type="entry name" value="RNA_pol_sigma-70-like"/>
</dbReference>
<keyword evidence="9" id="KW-1185">Reference proteome</keyword>
<dbReference type="EMBL" id="CBXV010000004">
    <property type="protein sequence ID" value="CDM65055.1"/>
    <property type="molecule type" value="Genomic_DNA"/>
</dbReference>
<feature type="domain" description="RNA polymerase sigma-70 region 2" evidence="6">
    <location>
        <begin position="28"/>
        <end position="94"/>
    </location>
</feature>
<proteinExistence type="inferred from homology"/>
<dbReference type="InterPro" id="IPR007627">
    <property type="entry name" value="RNA_pol_sigma70_r2"/>
</dbReference>
<dbReference type="PANTHER" id="PTHR43133">
    <property type="entry name" value="RNA POLYMERASE ECF-TYPE SIGMA FACTO"/>
    <property type="match status" value="1"/>
</dbReference>
<dbReference type="Pfam" id="PF08281">
    <property type="entry name" value="Sigma70_r4_2"/>
    <property type="match status" value="1"/>
</dbReference>
<dbReference type="Gene3D" id="1.10.1740.10">
    <property type="match status" value="1"/>
</dbReference>
<evidence type="ECO:0000259" key="7">
    <source>
        <dbReference type="Pfam" id="PF08281"/>
    </source>
</evidence>
<evidence type="ECO:0000256" key="2">
    <source>
        <dbReference type="ARBA" id="ARBA00023015"/>
    </source>
</evidence>
<dbReference type="InterPro" id="IPR014284">
    <property type="entry name" value="RNA_pol_sigma-70_dom"/>
</dbReference>
<dbReference type="NCBIfam" id="TIGR02937">
    <property type="entry name" value="sigma70-ECF"/>
    <property type="match status" value="1"/>
</dbReference>
<dbReference type="OrthoDB" id="9785675at2"/>
<dbReference type="AlphaFoldDB" id="A0A0B6WY13"/>
<dbReference type="InterPro" id="IPR013324">
    <property type="entry name" value="RNA_pol_sigma_r3/r4-like"/>
</dbReference>
<evidence type="ECO:0000256" key="1">
    <source>
        <dbReference type="ARBA" id="ARBA00010641"/>
    </source>
</evidence>
<dbReference type="Proteomes" id="UP000031518">
    <property type="component" value="Unassembled WGS sequence"/>
</dbReference>
<dbReference type="GO" id="GO:0016987">
    <property type="term" value="F:sigma factor activity"/>
    <property type="evidence" value="ECO:0007669"/>
    <property type="project" value="UniProtKB-KW"/>
</dbReference>
<evidence type="ECO:0000313" key="8">
    <source>
        <dbReference type="EMBL" id="CDM65055.1"/>
    </source>
</evidence>
<dbReference type="STRING" id="454194.PYK22_01053"/>
<dbReference type="Gene3D" id="1.10.10.10">
    <property type="entry name" value="Winged helix-like DNA-binding domain superfamily/Winged helix DNA-binding domain"/>
    <property type="match status" value="1"/>
</dbReference>
<protein>
    <submittedName>
        <fullName evidence="8">RNA polymerase sigma factor, sigma-70 family</fullName>
    </submittedName>
</protein>
<sequence>MDGQAQVLANSVSKETASEALASFDEAFELHHRIVYRVAYARLRDAALAEDVTQEVFLKLYRNLGKVPRDEGLRAWLLRVTINEARDLSRRRRRASAREEAFAQRASERYAFDCEKRLEVDEVRRALERVREPARSCLLLQQQGLSYREIAQILSLNERSIGSLIARGRREFLRLYGKLRGRR</sequence>
<evidence type="ECO:0000256" key="4">
    <source>
        <dbReference type="ARBA" id="ARBA00023125"/>
    </source>
</evidence>
<evidence type="ECO:0000259" key="6">
    <source>
        <dbReference type="Pfam" id="PF04542"/>
    </source>
</evidence>